<keyword evidence="2 6" id="KW-0732">Signal</keyword>
<feature type="chain" id="PRO_5025394581" description="LRRNT domain-containing protein" evidence="6">
    <location>
        <begin position="23"/>
        <end position="392"/>
    </location>
</feature>
<reference evidence="8" key="3">
    <citation type="submission" date="2025-09" db="UniProtKB">
        <authorList>
            <consortium name="Ensembl"/>
        </authorList>
    </citation>
    <scope>IDENTIFICATION</scope>
</reference>
<evidence type="ECO:0000256" key="4">
    <source>
        <dbReference type="ARBA" id="ARBA00023180"/>
    </source>
</evidence>
<dbReference type="InterPro" id="IPR003591">
    <property type="entry name" value="Leu-rich_rpt_typical-subtyp"/>
</dbReference>
<dbReference type="Ensembl" id="ENSENLT00000037425.1">
    <property type="protein sequence ID" value="ENSENLP00000036463.1"/>
    <property type="gene ID" value="ENSENLG00000015841.1"/>
</dbReference>
<dbReference type="InterPro" id="IPR000372">
    <property type="entry name" value="LRRNT"/>
</dbReference>
<dbReference type="RefSeq" id="XP_029358081.1">
    <property type="nucleotide sequence ID" value="XM_029502221.1"/>
</dbReference>
<dbReference type="InterPro" id="IPR050333">
    <property type="entry name" value="SLRP"/>
</dbReference>
<evidence type="ECO:0000256" key="5">
    <source>
        <dbReference type="SAM" id="MobiDB-lite"/>
    </source>
</evidence>
<dbReference type="InterPro" id="IPR001611">
    <property type="entry name" value="Leu-rich_rpt"/>
</dbReference>
<dbReference type="OrthoDB" id="5789657at2759"/>
<keyword evidence="1" id="KW-0433">Leucine-rich repeat</keyword>
<evidence type="ECO:0000313" key="9">
    <source>
        <dbReference type="Proteomes" id="UP000472264"/>
    </source>
</evidence>
<evidence type="ECO:0000256" key="6">
    <source>
        <dbReference type="SAM" id="SignalP"/>
    </source>
</evidence>
<dbReference type="FunFam" id="3.80.10.10:FF:000133">
    <property type="entry name" value="prolargin"/>
    <property type="match status" value="1"/>
</dbReference>
<evidence type="ECO:0000259" key="7">
    <source>
        <dbReference type="SMART" id="SM00013"/>
    </source>
</evidence>
<dbReference type="Proteomes" id="UP000472264">
    <property type="component" value="Chromosome 5"/>
</dbReference>
<protein>
    <recommendedName>
        <fullName evidence="7">LRRNT domain-containing protein</fullName>
    </recommendedName>
</protein>
<dbReference type="OMA" id="ELRWVNL"/>
<dbReference type="SMART" id="SM00369">
    <property type="entry name" value="LRR_TYP"/>
    <property type="match status" value="7"/>
</dbReference>
<dbReference type="InterPro" id="IPR032675">
    <property type="entry name" value="LRR_dom_sf"/>
</dbReference>
<organism evidence="8 9">
    <name type="scientific">Echeneis naucrates</name>
    <name type="common">Live sharksucker</name>
    <dbReference type="NCBI Taxonomy" id="173247"/>
    <lineage>
        <taxon>Eukaryota</taxon>
        <taxon>Metazoa</taxon>
        <taxon>Chordata</taxon>
        <taxon>Craniata</taxon>
        <taxon>Vertebrata</taxon>
        <taxon>Euteleostomi</taxon>
        <taxon>Actinopterygii</taxon>
        <taxon>Neopterygii</taxon>
        <taxon>Teleostei</taxon>
        <taxon>Neoteleostei</taxon>
        <taxon>Acanthomorphata</taxon>
        <taxon>Carangaria</taxon>
        <taxon>Carangiformes</taxon>
        <taxon>Echeneidae</taxon>
        <taxon>Echeneis</taxon>
    </lineage>
</organism>
<keyword evidence="3" id="KW-0677">Repeat</keyword>
<dbReference type="Pfam" id="PF13855">
    <property type="entry name" value="LRR_8"/>
    <property type="match status" value="3"/>
</dbReference>
<dbReference type="FunCoup" id="A0A665VY53">
    <property type="interactions" value="545"/>
</dbReference>
<feature type="compositionally biased region" description="Pro residues" evidence="5">
    <location>
        <begin position="42"/>
        <end position="63"/>
    </location>
</feature>
<reference evidence="8" key="2">
    <citation type="submission" date="2025-08" db="UniProtKB">
        <authorList>
            <consortium name="Ensembl"/>
        </authorList>
    </citation>
    <scope>IDENTIFICATION</scope>
</reference>
<dbReference type="AlphaFoldDB" id="A0A665VY53"/>
<dbReference type="CTD" id="5549"/>
<reference evidence="8" key="1">
    <citation type="submission" date="2021-04" db="EMBL/GenBank/DDBJ databases">
        <authorList>
            <consortium name="Wellcome Sanger Institute Data Sharing"/>
        </authorList>
    </citation>
    <scope>NUCLEOTIDE SEQUENCE [LARGE SCALE GENOMIC DNA]</scope>
</reference>
<evidence type="ECO:0000313" key="8">
    <source>
        <dbReference type="Ensembl" id="ENSENLP00000036463.1"/>
    </source>
</evidence>
<keyword evidence="4" id="KW-0325">Glycoprotein</keyword>
<dbReference type="PANTHER" id="PTHR45712:SF8">
    <property type="entry name" value="PROLARGIN"/>
    <property type="match status" value="1"/>
</dbReference>
<feature type="signal peptide" evidence="6">
    <location>
        <begin position="1"/>
        <end position="22"/>
    </location>
</feature>
<proteinExistence type="predicted"/>
<keyword evidence="9" id="KW-1185">Reference proteome</keyword>
<dbReference type="Gene3D" id="3.80.10.10">
    <property type="entry name" value="Ribonuclease Inhibitor"/>
    <property type="match status" value="3"/>
</dbReference>
<gene>
    <name evidence="8" type="primary">prelp</name>
</gene>
<evidence type="ECO:0000256" key="1">
    <source>
        <dbReference type="ARBA" id="ARBA00022614"/>
    </source>
</evidence>
<evidence type="ECO:0000256" key="3">
    <source>
        <dbReference type="ARBA" id="ARBA00022737"/>
    </source>
</evidence>
<evidence type="ECO:0000256" key="2">
    <source>
        <dbReference type="ARBA" id="ARBA00022729"/>
    </source>
</evidence>
<name>A0A665VY53_ECHNA</name>
<feature type="domain" description="LRRNT" evidence="7">
    <location>
        <begin position="85"/>
        <end position="119"/>
    </location>
</feature>
<accession>A0A665VY53</accession>
<feature type="compositionally biased region" description="Basic residues" evidence="5">
    <location>
        <begin position="25"/>
        <end position="36"/>
    </location>
</feature>
<dbReference type="InParanoid" id="A0A665VY53"/>
<sequence length="392" mass="44058">MKAGVGLFSALALFLLMGAVFTQRVRPKKPTRRPATTRKPAVPKPAVPRPAVPRPAVPKPAVPAEPQEPTDFPPVILGPPSMYPDCPRECLCSPSYPNSLNCENRNIRAIPVVPSRTHYLYLQNNYISEVTAEPFVNATEVRWINLANNRIHRIDKQVFEKIPSLLYLYVHRNQLKEVPSGLPASLEQLRLSKNRISKIPAGAFNKMGNLTLLDLYHNQLSDSGLGKNSFKDLKSLMQLNLAHNTLKKMPDGVPGSLIQLFLDRNRIDDIPKDYFKDFAHLAFVRLNYNQLSDKGVPKAVFNISSLLDLQLAHNQLASIPLFNGHLEHLHLNHNSIESINGTLICPYSLQADLSDYTLAPRLRYLRLDGNHLSPPIPLDVIMCFRHLHSIVI</sequence>
<dbReference type="SUPFAM" id="SSF52058">
    <property type="entry name" value="L domain-like"/>
    <property type="match status" value="1"/>
</dbReference>
<feature type="region of interest" description="Disordered" evidence="5">
    <location>
        <begin position="25"/>
        <end position="69"/>
    </location>
</feature>
<dbReference type="PANTHER" id="PTHR45712">
    <property type="entry name" value="AGAP008170-PA"/>
    <property type="match status" value="1"/>
</dbReference>
<dbReference type="GO" id="GO:0005615">
    <property type="term" value="C:extracellular space"/>
    <property type="evidence" value="ECO:0007669"/>
    <property type="project" value="TreeGrafter"/>
</dbReference>
<dbReference type="SMART" id="SM00013">
    <property type="entry name" value="LRRNT"/>
    <property type="match status" value="1"/>
</dbReference>
<dbReference type="GeneID" id="115043610"/>
<dbReference type="PROSITE" id="PS51450">
    <property type="entry name" value="LRR"/>
    <property type="match status" value="2"/>
</dbReference>